<dbReference type="InterPro" id="IPR045864">
    <property type="entry name" value="aa-tRNA-synth_II/BPL/LPL"/>
</dbReference>
<comment type="subcellular location">
    <subcellularLocation>
        <location evidence="11">Cytoplasm</location>
    </subcellularLocation>
</comment>
<dbReference type="GO" id="GO:0008270">
    <property type="term" value="F:zinc ion binding"/>
    <property type="evidence" value="ECO:0007669"/>
    <property type="project" value="UniProtKB-UniRule"/>
</dbReference>
<dbReference type="PRINTS" id="PR00980">
    <property type="entry name" value="TRNASYNTHALA"/>
</dbReference>
<evidence type="ECO:0000256" key="10">
    <source>
        <dbReference type="ARBA" id="ARBA00023146"/>
    </source>
</evidence>
<protein>
    <recommendedName>
        <fullName evidence="11">Alanine--tRNA ligase</fullName>
        <ecNumber evidence="11">6.1.1.7</ecNumber>
    </recommendedName>
    <alternativeName>
        <fullName evidence="11">Alanyl-tRNA synthetase</fullName>
        <shortName evidence="11">AlaRS</shortName>
    </alternativeName>
</protein>
<feature type="binding site" evidence="11">
    <location>
        <position position="572"/>
    </location>
    <ligand>
        <name>Zn(2+)</name>
        <dbReference type="ChEBI" id="CHEBI:29105"/>
    </ligand>
</feature>
<dbReference type="SUPFAM" id="SSF101353">
    <property type="entry name" value="Putative anticodon-binding domain of alanyl-tRNA synthetase (AlaRS)"/>
    <property type="match status" value="1"/>
</dbReference>
<keyword evidence="4 11" id="KW-0479">Metal-binding</keyword>
<evidence type="ECO:0000256" key="2">
    <source>
        <dbReference type="ARBA" id="ARBA00022555"/>
    </source>
</evidence>
<dbReference type="Proteomes" id="UP000322699">
    <property type="component" value="Unassembled WGS sequence"/>
</dbReference>
<keyword evidence="11" id="KW-0963">Cytoplasm</keyword>
<dbReference type="GO" id="GO:0006419">
    <property type="term" value="P:alanyl-tRNA aminoacylation"/>
    <property type="evidence" value="ECO:0007669"/>
    <property type="project" value="UniProtKB-UniRule"/>
</dbReference>
<dbReference type="InterPro" id="IPR012947">
    <property type="entry name" value="tRNA_SAD"/>
</dbReference>
<sequence>MKTDELREKYLDFFQSKGCTRCPSDVLVPAWDPSVLFTPAGMNQFKDHFLGKVKLDFTKATTCQKCLRTGDIDNVGRTAFHHTFFEMLGNFSFGDYFKEEAIHWAWEFLTDKKWLGIPGERLSVTVYKDDDEAHGIWHNKIGLPDARIVRMDEDENFWPASAPSEGPDGVCGPCSEIYYQLEGGGEVEIWNLVFTQFNRIGDPVKGDPAGNLHPLPSKNIDTGMGLERTASVLQGVPTNFHIDSLFPIVEAAAEVCGVKYEYQSDNGRRLRRITDHARASVFTIHENVYPGAKDARYVIRRLIRRAVLDGYQMNLREPFLYKLTEAVAQSAKVPYPELSQTTARVAEAIQAEEKAFFDTIDGGMKRIEKLFTQMKSDSQVMVPGIEAADLQKTYGVPPELVQTLAAEQNFTFDWNGYGEAMDQHAKDSGAGQVVLFQTGPLETLKEALRETPFVGYEKTQSDAVVKGIITGESEKGDEGKLLSHVGRPSDTPLRLVLNQSPFYGESGGQVGDVGVIESDGFTFQVTDTQRHAALIVHHGTLVRGAIREGDEVTAKVDIDHRTALARAHSATHILHHALHNHVGRHAEQQGSKVEADRLRFDFTNPKAIPDPTLALIETDVLAMVNDSKEIRWDTVSLADAREAGAMMLFGEKYPDPCRMVSMGDFSRELCGGTHLTNTSQVEAFEVVVEESVSTGTRRIEALTGKRALEHRKQTQELLASVAKRIGCDPSQAEAAVVQLTTEVRALKKEVSAGKSAEHPNEFTVSKSESSTDTSDYQAVRGSVRAITRRLNVSISDVVERIDSLLADRKRLIEELKTATAGGQLSADDLIAGGETIGDTLVVVAETPGANPNIMRGWIDQIRKKSDGGSAVLLASVAGEKVVLVGGLSKSLVAQGLKAGDWVGAAASAVGGGGGGRPDMAQAGGKDPSKLPQALEQAKATMRKNLG</sequence>
<dbReference type="GO" id="GO:0002161">
    <property type="term" value="F:aminoacyl-tRNA deacylase activity"/>
    <property type="evidence" value="ECO:0007669"/>
    <property type="project" value="TreeGrafter"/>
</dbReference>
<evidence type="ECO:0000256" key="4">
    <source>
        <dbReference type="ARBA" id="ARBA00022723"/>
    </source>
</evidence>
<keyword evidence="10 11" id="KW-0030">Aminoacyl-tRNA synthetase</keyword>
<dbReference type="SMART" id="SM00863">
    <property type="entry name" value="tRNA_SAD"/>
    <property type="match status" value="1"/>
</dbReference>
<dbReference type="FunFam" id="3.30.54.20:FF:000001">
    <property type="entry name" value="Alanine--tRNA ligase"/>
    <property type="match status" value="1"/>
</dbReference>
<dbReference type="InterPro" id="IPR018163">
    <property type="entry name" value="Thr/Ala-tRNA-synth_IIc_edit"/>
</dbReference>
<evidence type="ECO:0000256" key="12">
    <source>
        <dbReference type="SAM" id="MobiDB-lite"/>
    </source>
</evidence>
<dbReference type="GO" id="GO:0004813">
    <property type="term" value="F:alanine-tRNA ligase activity"/>
    <property type="evidence" value="ECO:0007669"/>
    <property type="project" value="UniProtKB-UniRule"/>
</dbReference>
<dbReference type="InterPro" id="IPR018165">
    <property type="entry name" value="Ala-tRNA-synth_IIc_core"/>
</dbReference>
<dbReference type="InterPro" id="IPR018162">
    <property type="entry name" value="Ala-tRNA-ligase_IIc_anticod-bd"/>
</dbReference>
<dbReference type="PANTHER" id="PTHR11777">
    <property type="entry name" value="ALANYL-TRNA SYNTHETASE"/>
    <property type="match status" value="1"/>
</dbReference>
<dbReference type="CDD" id="cd00673">
    <property type="entry name" value="AlaRS_core"/>
    <property type="match status" value="1"/>
</dbReference>
<dbReference type="FunFam" id="3.30.980.10:FF:000004">
    <property type="entry name" value="Alanine--tRNA ligase, cytoplasmic"/>
    <property type="match status" value="1"/>
</dbReference>
<comment type="caution">
    <text evidence="14">The sequence shown here is derived from an EMBL/GenBank/DDBJ whole genome shotgun (WGS) entry which is preliminary data.</text>
</comment>
<dbReference type="OrthoDB" id="9803884at2"/>
<organism evidence="14 15">
    <name type="scientific">Rubripirellula obstinata</name>
    <dbReference type="NCBI Taxonomy" id="406547"/>
    <lineage>
        <taxon>Bacteria</taxon>
        <taxon>Pseudomonadati</taxon>
        <taxon>Planctomycetota</taxon>
        <taxon>Planctomycetia</taxon>
        <taxon>Pirellulales</taxon>
        <taxon>Pirellulaceae</taxon>
        <taxon>Rubripirellula</taxon>
    </lineage>
</organism>
<name>A0A5B1CBT0_9BACT</name>
<comment type="domain">
    <text evidence="11">Consists of three domains; the N-terminal catalytic domain, the editing domain and the C-terminal C-Ala domain. The editing domain removes incorrectly charged amino acids, while the C-Ala domain, along with tRNA(Ala), serves as a bridge to cooperatively bring together the editing and aminoacylation centers thus stimulating deacylation of misacylated tRNAs.</text>
</comment>
<dbReference type="EC" id="6.1.1.7" evidence="11"/>
<evidence type="ECO:0000256" key="5">
    <source>
        <dbReference type="ARBA" id="ARBA00022741"/>
    </source>
</evidence>
<keyword evidence="15" id="KW-1185">Reference proteome</keyword>
<dbReference type="SUPFAM" id="SSF55681">
    <property type="entry name" value="Class II aaRS and biotin synthetases"/>
    <property type="match status" value="1"/>
</dbReference>
<dbReference type="InterPro" id="IPR018164">
    <property type="entry name" value="Ala-tRNA-synth_IIc_N"/>
</dbReference>
<dbReference type="Pfam" id="PF02272">
    <property type="entry name" value="DHHA1"/>
    <property type="match status" value="1"/>
</dbReference>
<dbReference type="Gene3D" id="3.10.310.40">
    <property type="match status" value="1"/>
</dbReference>
<evidence type="ECO:0000256" key="6">
    <source>
        <dbReference type="ARBA" id="ARBA00022833"/>
    </source>
</evidence>
<evidence type="ECO:0000256" key="11">
    <source>
        <dbReference type="HAMAP-Rule" id="MF_00036"/>
    </source>
</evidence>
<keyword evidence="5 11" id="KW-0547">Nucleotide-binding</keyword>
<keyword evidence="7 11" id="KW-0067">ATP-binding</keyword>
<dbReference type="FunFam" id="2.40.30.130:FF:000001">
    <property type="entry name" value="Alanine--tRNA ligase"/>
    <property type="match status" value="1"/>
</dbReference>
<dbReference type="HAMAP" id="MF_00036_B">
    <property type="entry name" value="Ala_tRNA_synth_B"/>
    <property type="match status" value="1"/>
</dbReference>
<comment type="function">
    <text evidence="11">Catalyzes the attachment of alanine to tRNA(Ala) in a two-step reaction: alanine is first activated by ATP to form Ala-AMP and then transferred to the acceptor end of tRNA(Ala). Also edits incorrectly charged Ser-tRNA(Ala) and Gly-tRNA(Ala) via its editing domain.</text>
</comment>
<dbReference type="InterPro" id="IPR002318">
    <property type="entry name" value="Ala-tRNA-lgiase_IIc"/>
</dbReference>
<feature type="compositionally biased region" description="Basic and acidic residues" evidence="12">
    <location>
        <begin position="750"/>
        <end position="760"/>
    </location>
</feature>
<dbReference type="AlphaFoldDB" id="A0A5B1CBT0"/>
<dbReference type="Gene3D" id="3.30.54.20">
    <property type="match status" value="1"/>
</dbReference>
<evidence type="ECO:0000256" key="7">
    <source>
        <dbReference type="ARBA" id="ARBA00022840"/>
    </source>
</evidence>
<comment type="catalytic activity">
    <reaction evidence="11">
        <text>tRNA(Ala) + L-alanine + ATP = L-alanyl-tRNA(Ala) + AMP + diphosphate</text>
        <dbReference type="Rhea" id="RHEA:12540"/>
        <dbReference type="Rhea" id="RHEA-COMP:9657"/>
        <dbReference type="Rhea" id="RHEA-COMP:9923"/>
        <dbReference type="ChEBI" id="CHEBI:30616"/>
        <dbReference type="ChEBI" id="CHEBI:33019"/>
        <dbReference type="ChEBI" id="CHEBI:57972"/>
        <dbReference type="ChEBI" id="CHEBI:78442"/>
        <dbReference type="ChEBI" id="CHEBI:78497"/>
        <dbReference type="ChEBI" id="CHEBI:456215"/>
        <dbReference type="EC" id="6.1.1.7"/>
    </reaction>
</comment>
<dbReference type="InterPro" id="IPR003156">
    <property type="entry name" value="DHHA1_dom"/>
</dbReference>
<evidence type="ECO:0000313" key="15">
    <source>
        <dbReference type="Proteomes" id="UP000322699"/>
    </source>
</evidence>
<comment type="cofactor">
    <cofactor evidence="11">
        <name>Zn(2+)</name>
        <dbReference type="ChEBI" id="CHEBI:29105"/>
    </cofactor>
    <text evidence="11">Binds 1 zinc ion per subunit.</text>
</comment>
<dbReference type="Pfam" id="PF01411">
    <property type="entry name" value="tRNA-synt_2c"/>
    <property type="match status" value="1"/>
</dbReference>
<feature type="domain" description="Alanyl-transfer RNA synthetases family profile" evidence="13">
    <location>
        <begin position="1"/>
        <end position="713"/>
    </location>
</feature>
<evidence type="ECO:0000256" key="1">
    <source>
        <dbReference type="ARBA" id="ARBA00008226"/>
    </source>
</evidence>
<dbReference type="GO" id="GO:0000049">
    <property type="term" value="F:tRNA binding"/>
    <property type="evidence" value="ECO:0007669"/>
    <property type="project" value="UniProtKB-KW"/>
</dbReference>
<feature type="region of interest" description="Disordered" evidence="12">
    <location>
        <begin position="750"/>
        <end position="775"/>
    </location>
</feature>
<evidence type="ECO:0000313" key="14">
    <source>
        <dbReference type="EMBL" id="KAA1257691.1"/>
    </source>
</evidence>
<evidence type="ECO:0000256" key="9">
    <source>
        <dbReference type="ARBA" id="ARBA00022917"/>
    </source>
</evidence>
<dbReference type="SUPFAM" id="SSF50447">
    <property type="entry name" value="Translation proteins"/>
    <property type="match status" value="1"/>
</dbReference>
<feature type="binding site" evidence="11">
    <location>
        <position position="568"/>
    </location>
    <ligand>
        <name>Zn(2+)</name>
        <dbReference type="ChEBI" id="CHEBI:29105"/>
    </ligand>
</feature>
<keyword evidence="6 11" id="KW-0862">Zinc</keyword>
<dbReference type="InterPro" id="IPR050058">
    <property type="entry name" value="Ala-tRNA_ligase"/>
</dbReference>
<dbReference type="EMBL" id="VRLW01000001">
    <property type="protein sequence ID" value="KAA1257691.1"/>
    <property type="molecule type" value="Genomic_DNA"/>
</dbReference>
<feature type="compositionally biased region" description="Polar residues" evidence="12">
    <location>
        <begin position="762"/>
        <end position="775"/>
    </location>
</feature>
<evidence type="ECO:0000256" key="3">
    <source>
        <dbReference type="ARBA" id="ARBA00022598"/>
    </source>
</evidence>
<dbReference type="GO" id="GO:0005829">
    <property type="term" value="C:cytosol"/>
    <property type="evidence" value="ECO:0007669"/>
    <property type="project" value="TreeGrafter"/>
</dbReference>
<accession>A0A5B1CBT0</accession>
<reference evidence="14 15" key="1">
    <citation type="submission" date="2019-08" db="EMBL/GenBank/DDBJ databases">
        <title>Deep-cultivation of Planctomycetes and their phenomic and genomic characterization uncovers novel biology.</title>
        <authorList>
            <person name="Wiegand S."/>
            <person name="Jogler M."/>
            <person name="Boedeker C."/>
            <person name="Pinto D."/>
            <person name="Vollmers J."/>
            <person name="Rivas-Marin E."/>
            <person name="Kohn T."/>
            <person name="Peeters S.H."/>
            <person name="Heuer A."/>
            <person name="Rast P."/>
            <person name="Oberbeckmann S."/>
            <person name="Bunk B."/>
            <person name="Jeske O."/>
            <person name="Meyerdierks A."/>
            <person name="Storesund J.E."/>
            <person name="Kallscheuer N."/>
            <person name="Luecker S."/>
            <person name="Lage O.M."/>
            <person name="Pohl T."/>
            <person name="Merkel B.J."/>
            <person name="Hornburger P."/>
            <person name="Mueller R.-W."/>
            <person name="Bruemmer F."/>
            <person name="Labrenz M."/>
            <person name="Spormann A.M."/>
            <person name="Op Den Camp H."/>
            <person name="Overmann J."/>
            <person name="Amann R."/>
            <person name="Jetten M.S.M."/>
            <person name="Mascher T."/>
            <person name="Medema M.H."/>
            <person name="Devos D.P."/>
            <person name="Kaster A.-K."/>
            <person name="Ovreas L."/>
            <person name="Rohde M."/>
            <person name="Galperin M.Y."/>
            <person name="Jogler C."/>
        </authorList>
    </citation>
    <scope>NUCLEOTIDE SEQUENCE [LARGE SCALE GENOMIC DNA]</scope>
    <source>
        <strain evidence="14 15">LF1</strain>
    </source>
</reference>
<keyword evidence="2 11" id="KW-0820">tRNA-binding</keyword>
<dbReference type="GO" id="GO:0005524">
    <property type="term" value="F:ATP binding"/>
    <property type="evidence" value="ECO:0007669"/>
    <property type="project" value="UniProtKB-UniRule"/>
</dbReference>
<keyword evidence="9 11" id="KW-0648">Protein biosynthesis</keyword>
<dbReference type="Gene3D" id="2.40.30.130">
    <property type="match status" value="1"/>
</dbReference>
<dbReference type="PROSITE" id="PS50860">
    <property type="entry name" value="AA_TRNA_LIGASE_II_ALA"/>
    <property type="match status" value="1"/>
</dbReference>
<dbReference type="InterPro" id="IPR009000">
    <property type="entry name" value="Transl_B-barrel_sf"/>
</dbReference>
<dbReference type="NCBIfam" id="TIGR00344">
    <property type="entry name" value="alaS"/>
    <property type="match status" value="1"/>
</dbReference>
<dbReference type="SUPFAM" id="SSF55186">
    <property type="entry name" value="ThrRS/AlaRS common domain"/>
    <property type="match status" value="1"/>
</dbReference>
<dbReference type="FunFam" id="3.10.310.40:FF:000001">
    <property type="entry name" value="Alanine--tRNA ligase"/>
    <property type="match status" value="1"/>
</dbReference>
<feature type="binding site" evidence="11">
    <location>
        <position position="670"/>
    </location>
    <ligand>
        <name>Zn(2+)</name>
        <dbReference type="ChEBI" id="CHEBI:29105"/>
    </ligand>
</feature>
<dbReference type="RefSeq" id="WP_068260757.1">
    <property type="nucleotide sequence ID" value="NZ_LWSK01000019.1"/>
</dbReference>
<evidence type="ECO:0000259" key="13">
    <source>
        <dbReference type="PROSITE" id="PS50860"/>
    </source>
</evidence>
<feature type="binding site" evidence="11">
    <location>
        <position position="674"/>
    </location>
    <ligand>
        <name>Zn(2+)</name>
        <dbReference type="ChEBI" id="CHEBI:29105"/>
    </ligand>
</feature>
<keyword evidence="8 11" id="KW-0694">RNA-binding</keyword>
<dbReference type="InterPro" id="IPR023033">
    <property type="entry name" value="Ala_tRNA_ligase_euk/bac"/>
</dbReference>
<feature type="region of interest" description="Disordered" evidence="12">
    <location>
        <begin position="909"/>
        <end position="931"/>
    </location>
</feature>
<keyword evidence="3 11" id="KW-0436">Ligase</keyword>
<dbReference type="Gene3D" id="3.30.930.10">
    <property type="entry name" value="Bira Bifunctional Protein, Domain 2"/>
    <property type="match status" value="1"/>
</dbReference>
<proteinExistence type="inferred from homology"/>
<dbReference type="Gene3D" id="3.30.980.10">
    <property type="entry name" value="Threonyl-trna Synthetase, Chain A, domain 2"/>
    <property type="match status" value="1"/>
</dbReference>
<dbReference type="Pfam" id="PF07973">
    <property type="entry name" value="tRNA_SAD"/>
    <property type="match status" value="1"/>
</dbReference>
<gene>
    <name evidence="11 14" type="primary">alaS</name>
    <name evidence="14" type="ORF">LF1_01790</name>
</gene>
<evidence type="ECO:0000256" key="8">
    <source>
        <dbReference type="ARBA" id="ARBA00022884"/>
    </source>
</evidence>
<dbReference type="PANTHER" id="PTHR11777:SF9">
    <property type="entry name" value="ALANINE--TRNA LIGASE, CYTOPLASMIC"/>
    <property type="match status" value="1"/>
</dbReference>
<comment type="similarity">
    <text evidence="1 11">Belongs to the class-II aminoacyl-tRNA synthetase family.</text>
</comment>